<dbReference type="SUPFAM" id="SSF57959">
    <property type="entry name" value="Leucine zipper domain"/>
    <property type="match status" value="1"/>
</dbReference>
<dbReference type="GO" id="GO:0045893">
    <property type="term" value="P:positive regulation of DNA-templated transcription"/>
    <property type="evidence" value="ECO:0007669"/>
    <property type="project" value="TreeGrafter"/>
</dbReference>
<keyword evidence="3" id="KW-0539">Nucleus</keyword>
<evidence type="ECO:0000256" key="4">
    <source>
        <dbReference type="SAM" id="MobiDB-lite"/>
    </source>
</evidence>
<dbReference type="GO" id="GO:0003677">
    <property type="term" value="F:DNA binding"/>
    <property type="evidence" value="ECO:0007669"/>
    <property type="project" value="TreeGrafter"/>
</dbReference>
<feature type="region of interest" description="Disordered" evidence="4">
    <location>
        <begin position="244"/>
        <end position="280"/>
    </location>
</feature>
<proteinExistence type="predicted"/>
<feature type="domain" description="BZIP" evidence="5">
    <location>
        <begin position="155"/>
        <end position="207"/>
    </location>
</feature>
<organism evidence="6 7">
    <name type="scientific">Aegilops tauschii subsp. strangulata</name>
    <name type="common">Goatgrass</name>
    <dbReference type="NCBI Taxonomy" id="200361"/>
    <lineage>
        <taxon>Eukaryota</taxon>
        <taxon>Viridiplantae</taxon>
        <taxon>Streptophyta</taxon>
        <taxon>Embryophyta</taxon>
        <taxon>Tracheophyta</taxon>
        <taxon>Spermatophyta</taxon>
        <taxon>Magnoliopsida</taxon>
        <taxon>Liliopsida</taxon>
        <taxon>Poales</taxon>
        <taxon>Poaceae</taxon>
        <taxon>BOP clade</taxon>
        <taxon>Pooideae</taxon>
        <taxon>Triticodae</taxon>
        <taxon>Triticeae</taxon>
        <taxon>Triticinae</taxon>
        <taxon>Aegilops</taxon>
    </lineage>
</organism>
<reference evidence="6" key="3">
    <citation type="journal article" date="2017" name="Nature">
        <title>Genome sequence of the progenitor of the wheat D genome Aegilops tauschii.</title>
        <authorList>
            <person name="Luo M.C."/>
            <person name="Gu Y.Q."/>
            <person name="Puiu D."/>
            <person name="Wang H."/>
            <person name="Twardziok S.O."/>
            <person name="Deal K.R."/>
            <person name="Huo N."/>
            <person name="Zhu T."/>
            <person name="Wang L."/>
            <person name="Wang Y."/>
            <person name="McGuire P.E."/>
            <person name="Liu S."/>
            <person name="Long H."/>
            <person name="Ramasamy R.K."/>
            <person name="Rodriguez J.C."/>
            <person name="Van S.L."/>
            <person name="Yuan L."/>
            <person name="Wang Z."/>
            <person name="Xia Z."/>
            <person name="Xiao L."/>
            <person name="Anderson O.D."/>
            <person name="Ouyang S."/>
            <person name="Liang Y."/>
            <person name="Zimin A.V."/>
            <person name="Pertea G."/>
            <person name="Qi P."/>
            <person name="Bennetzen J.L."/>
            <person name="Dai X."/>
            <person name="Dawson M.W."/>
            <person name="Muller H.G."/>
            <person name="Kugler K."/>
            <person name="Rivarola-Duarte L."/>
            <person name="Spannagl M."/>
            <person name="Mayer K.F.X."/>
            <person name="Lu F.H."/>
            <person name="Bevan M.W."/>
            <person name="Leroy P."/>
            <person name="Li P."/>
            <person name="You F.M."/>
            <person name="Sun Q."/>
            <person name="Liu Z."/>
            <person name="Lyons E."/>
            <person name="Wicker T."/>
            <person name="Salzberg S.L."/>
            <person name="Devos K.M."/>
            <person name="Dvorak J."/>
        </authorList>
    </citation>
    <scope>NUCLEOTIDE SEQUENCE [LARGE SCALE GENOMIC DNA]</scope>
    <source>
        <strain evidence="6">cv. AL8/78</strain>
    </source>
</reference>
<keyword evidence="1" id="KW-0805">Transcription regulation</keyword>
<evidence type="ECO:0000256" key="2">
    <source>
        <dbReference type="ARBA" id="ARBA00023163"/>
    </source>
</evidence>
<dbReference type="InterPro" id="IPR052483">
    <property type="entry name" value="bZIP_transcription_regulators"/>
</dbReference>
<dbReference type="Proteomes" id="UP000015105">
    <property type="component" value="Chromosome 3D"/>
</dbReference>
<dbReference type="GO" id="GO:0005634">
    <property type="term" value="C:nucleus"/>
    <property type="evidence" value="ECO:0007669"/>
    <property type="project" value="TreeGrafter"/>
</dbReference>
<feature type="compositionally biased region" description="Basic and acidic residues" evidence="4">
    <location>
        <begin position="117"/>
        <end position="133"/>
    </location>
</feature>
<dbReference type="PROSITE" id="PS50217">
    <property type="entry name" value="BZIP"/>
    <property type="match status" value="1"/>
</dbReference>
<dbReference type="Gene3D" id="1.20.5.170">
    <property type="match status" value="1"/>
</dbReference>
<evidence type="ECO:0000256" key="3">
    <source>
        <dbReference type="ARBA" id="ARBA00023242"/>
    </source>
</evidence>
<evidence type="ECO:0000313" key="6">
    <source>
        <dbReference type="EnsemblPlants" id="AET3Gv20692600.3"/>
    </source>
</evidence>
<evidence type="ECO:0000259" key="5">
    <source>
        <dbReference type="PROSITE" id="PS50217"/>
    </source>
</evidence>
<dbReference type="EnsemblPlants" id="AET3Gv20692600.3">
    <property type="protein sequence ID" value="AET3Gv20692600.3"/>
    <property type="gene ID" value="AET3Gv20692600"/>
</dbReference>
<dbReference type="AlphaFoldDB" id="A0A453FJB0"/>
<dbReference type="SMART" id="SM00338">
    <property type="entry name" value="BRLZ"/>
    <property type="match status" value="1"/>
</dbReference>
<reference evidence="7" key="1">
    <citation type="journal article" date="2014" name="Science">
        <title>Ancient hybridizations among the ancestral genomes of bread wheat.</title>
        <authorList>
            <consortium name="International Wheat Genome Sequencing Consortium,"/>
            <person name="Marcussen T."/>
            <person name="Sandve S.R."/>
            <person name="Heier L."/>
            <person name="Spannagl M."/>
            <person name="Pfeifer M."/>
            <person name="Jakobsen K.S."/>
            <person name="Wulff B.B."/>
            <person name="Steuernagel B."/>
            <person name="Mayer K.F."/>
            <person name="Olsen O.A."/>
        </authorList>
    </citation>
    <scope>NUCLEOTIDE SEQUENCE [LARGE SCALE GENOMIC DNA]</scope>
    <source>
        <strain evidence="7">cv. AL8/78</strain>
    </source>
</reference>
<keyword evidence="2" id="KW-0804">Transcription</keyword>
<reference evidence="7" key="2">
    <citation type="journal article" date="2017" name="Nat. Plants">
        <title>The Aegilops tauschii genome reveals multiple impacts of transposons.</title>
        <authorList>
            <person name="Zhao G."/>
            <person name="Zou C."/>
            <person name="Li K."/>
            <person name="Wang K."/>
            <person name="Li T."/>
            <person name="Gao L."/>
            <person name="Zhang X."/>
            <person name="Wang H."/>
            <person name="Yang Z."/>
            <person name="Liu X."/>
            <person name="Jiang W."/>
            <person name="Mao L."/>
            <person name="Kong X."/>
            <person name="Jiao Y."/>
            <person name="Jia J."/>
        </authorList>
    </citation>
    <scope>NUCLEOTIDE SEQUENCE [LARGE SCALE GENOMIC DNA]</scope>
    <source>
        <strain evidence="7">cv. AL8/78</strain>
    </source>
</reference>
<dbReference type="Pfam" id="PF00170">
    <property type="entry name" value="bZIP_1"/>
    <property type="match status" value="1"/>
</dbReference>
<dbReference type="Gramene" id="AET3Gv20692600.3">
    <property type="protein sequence ID" value="AET3Gv20692600.3"/>
    <property type="gene ID" value="AET3Gv20692600"/>
</dbReference>
<evidence type="ECO:0000313" key="7">
    <source>
        <dbReference type="Proteomes" id="UP000015105"/>
    </source>
</evidence>
<dbReference type="GO" id="GO:0003700">
    <property type="term" value="F:DNA-binding transcription factor activity"/>
    <property type="evidence" value="ECO:0007669"/>
    <property type="project" value="InterPro"/>
</dbReference>
<evidence type="ECO:0000256" key="1">
    <source>
        <dbReference type="ARBA" id="ARBA00023015"/>
    </source>
</evidence>
<feature type="region of interest" description="Disordered" evidence="4">
    <location>
        <begin position="83"/>
        <end position="167"/>
    </location>
</feature>
<accession>A0A453FJB0</accession>
<dbReference type="PANTHER" id="PTHR46391">
    <property type="entry name" value="BASIC LEUCINE ZIPPER 34"/>
    <property type="match status" value="1"/>
</dbReference>
<keyword evidence="7" id="KW-1185">Reference proteome</keyword>
<dbReference type="InterPro" id="IPR046347">
    <property type="entry name" value="bZIP_sf"/>
</dbReference>
<sequence length="280" mass="30236">ASCCALPGSLSSVMAQLPPKIPTAATGAHHWPGAGVEHHGHGPAAVWADEFAEFAAARRGAHRRSLSDSVAFVEMAPGGCGGAGDFDRLDDDQLMSMFPDEGGSTAPGSENGTSDSDGDKHGKDRYDDGHNDDANPEEPGPGQATPTSSTETIRDPKRVKRCVANRQSAQRSRVRKLQYISELERCVTTLQNEVSVLSPRVAFLDQQRTILTVGNSHLKQRIAALAQDKRFDLQLIRRRSRRRSRGCGRCTSSRTSGCRPARARPPTTAGRPLCARRRSS</sequence>
<feature type="compositionally biased region" description="Low complexity" evidence="4">
    <location>
        <begin position="247"/>
        <end position="259"/>
    </location>
</feature>
<dbReference type="InterPro" id="IPR004827">
    <property type="entry name" value="bZIP"/>
</dbReference>
<protein>
    <recommendedName>
        <fullName evidence="5">BZIP domain-containing protein</fullName>
    </recommendedName>
</protein>
<dbReference type="PANTHER" id="PTHR46391:SF2">
    <property type="entry name" value="BASIC LEUCINE ZIPPER 6"/>
    <property type="match status" value="1"/>
</dbReference>
<name>A0A453FJB0_AEGTS</name>
<dbReference type="FunFam" id="1.20.5.170:FF:000086">
    <property type="entry name" value="Transcription factor VIP1"/>
    <property type="match status" value="1"/>
</dbReference>
<dbReference type="PROSITE" id="PS00036">
    <property type="entry name" value="BZIP_BASIC"/>
    <property type="match status" value="1"/>
</dbReference>
<reference evidence="6" key="4">
    <citation type="submission" date="2019-03" db="UniProtKB">
        <authorList>
            <consortium name="EnsemblPlants"/>
        </authorList>
    </citation>
    <scope>IDENTIFICATION</scope>
</reference>
<feature type="compositionally biased region" description="Polar residues" evidence="4">
    <location>
        <begin position="106"/>
        <end position="115"/>
    </location>
</feature>
<reference evidence="6" key="5">
    <citation type="journal article" date="2021" name="G3 (Bethesda)">
        <title>Aegilops tauschii genome assembly Aet v5.0 features greater sequence contiguity and improved annotation.</title>
        <authorList>
            <person name="Wang L."/>
            <person name="Zhu T."/>
            <person name="Rodriguez J.C."/>
            <person name="Deal K.R."/>
            <person name="Dubcovsky J."/>
            <person name="McGuire P.E."/>
            <person name="Lux T."/>
            <person name="Spannagl M."/>
            <person name="Mayer K.F.X."/>
            <person name="Baldrich P."/>
            <person name="Meyers B.C."/>
            <person name="Huo N."/>
            <person name="Gu Y.Q."/>
            <person name="Zhou H."/>
            <person name="Devos K.M."/>
            <person name="Bennetzen J.L."/>
            <person name="Unver T."/>
            <person name="Budak H."/>
            <person name="Gulick P.J."/>
            <person name="Galiba G."/>
            <person name="Kalapos B."/>
            <person name="Nelson D.R."/>
            <person name="Li P."/>
            <person name="You F.M."/>
            <person name="Luo M.C."/>
            <person name="Dvorak J."/>
        </authorList>
    </citation>
    <scope>NUCLEOTIDE SEQUENCE [LARGE SCALE GENOMIC DNA]</scope>
    <source>
        <strain evidence="6">cv. AL8/78</strain>
    </source>
</reference>
<dbReference type="CDD" id="cd14703">
    <property type="entry name" value="bZIP_plant_RF2"/>
    <property type="match status" value="1"/>
</dbReference>
<dbReference type="InterPro" id="IPR044759">
    <property type="entry name" value="bZIP_RF2"/>
</dbReference>